<sequence>MTFYLTTSAGWGNISLSLSDYVYKTDKPRVHKKLLDVVKCIDFHGLEFTDNEGEEAYEKRIAINSFTYNTIHSNLQDIVKPNEELKQLIEKYDHGLTQGIHIRRGAYSKDAASIGHHGVDENGNINKPYFASDSALDKFEDIIKQSDKKFFLASDSKELKNILKTKYPDKIVTLDHDIAFTYECDILKNHNIPKEINYACYLDWFLLSKCKSLYVSAGNKDMCSLSTFGYSAGVYGRSDVHMIFN</sequence>
<protein>
    <recommendedName>
        <fullName evidence="2">Glycosyltransferase</fullName>
    </recommendedName>
</protein>
<name>A0A6C0J3F6_9ZZZZ</name>
<accession>A0A6C0J3F6</accession>
<organism evidence="1">
    <name type="scientific">viral metagenome</name>
    <dbReference type="NCBI Taxonomy" id="1070528"/>
    <lineage>
        <taxon>unclassified sequences</taxon>
        <taxon>metagenomes</taxon>
        <taxon>organismal metagenomes</taxon>
    </lineage>
</organism>
<proteinExistence type="predicted"/>
<dbReference type="AlphaFoldDB" id="A0A6C0J3F6"/>
<dbReference type="Gene3D" id="3.40.50.11350">
    <property type="match status" value="1"/>
</dbReference>
<reference evidence="1" key="1">
    <citation type="journal article" date="2020" name="Nature">
        <title>Giant virus diversity and host interactions through global metagenomics.</title>
        <authorList>
            <person name="Schulz F."/>
            <person name="Roux S."/>
            <person name="Paez-Espino D."/>
            <person name="Jungbluth S."/>
            <person name="Walsh D.A."/>
            <person name="Denef V.J."/>
            <person name="McMahon K.D."/>
            <person name="Konstantinidis K.T."/>
            <person name="Eloe-Fadrosh E.A."/>
            <person name="Kyrpides N.C."/>
            <person name="Woyke T."/>
        </authorList>
    </citation>
    <scope>NUCLEOTIDE SEQUENCE</scope>
    <source>
        <strain evidence="1">GVMAG-M-3300025652-16</strain>
    </source>
</reference>
<evidence type="ECO:0008006" key="2">
    <source>
        <dbReference type="Google" id="ProtNLM"/>
    </source>
</evidence>
<dbReference type="EMBL" id="MN740292">
    <property type="protein sequence ID" value="QHT98487.1"/>
    <property type="molecule type" value="Genomic_DNA"/>
</dbReference>
<evidence type="ECO:0000313" key="1">
    <source>
        <dbReference type="EMBL" id="QHT98487.1"/>
    </source>
</evidence>